<organism evidence="2 3">
    <name type="scientific">Knoellia aerolata DSM 18566</name>
    <dbReference type="NCBI Taxonomy" id="1385519"/>
    <lineage>
        <taxon>Bacteria</taxon>
        <taxon>Bacillati</taxon>
        <taxon>Actinomycetota</taxon>
        <taxon>Actinomycetes</taxon>
        <taxon>Micrococcales</taxon>
        <taxon>Intrasporangiaceae</taxon>
        <taxon>Knoellia</taxon>
    </lineage>
</organism>
<gene>
    <name evidence="2" type="ORF">N801_04230</name>
</gene>
<comment type="caution">
    <text evidence="2">The sequence shown here is derived from an EMBL/GenBank/DDBJ whole genome shotgun (WGS) entry which is preliminary data.</text>
</comment>
<dbReference type="RefSeq" id="WP_035935114.1">
    <property type="nucleotide sequence ID" value="NZ_AVPL01000011.1"/>
</dbReference>
<dbReference type="AlphaFoldDB" id="A0A0A0JXJ7"/>
<dbReference type="OrthoDB" id="4870897at2"/>
<keyword evidence="1" id="KW-1133">Transmembrane helix</keyword>
<sequence>MHYLAAVLHTLGVTVSDHASKRIKGDPERGSVTLEQILWGVALAALAAAVVAVIRTFVMGRAGQLGT</sequence>
<dbReference type="STRING" id="1385519.N801_04230"/>
<keyword evidence="1" id="KW-0812">Transmembrane</keyword>
<dbReference type="Proteomes" id="UP000030013">
    <property type="component" value="Unassembled WGS sequence"/>
</dbReference>
<feature type="transmembrane region" description="Helical" evidence="1">
    <location>
        <begin position="37"/>
        <end position="58"/>
    </location>
</feature>
<proteinExistence type="predicted"/>
<reference evidence="2 3" key="1">
    <citation type="submission" date="2013-08" db="EMBL/GenBank/DDBJ databases">
        <title>The genome sequence of Knoellia aerolata.</title>
        <authorList>
            <person name="Zhu W."/>
            <person name="Wang G."/>
        </authorList>
    </citation>
    <scope>NUCLEOTIDE SEQUENCE [LARGE SCALE GENOMIC DNA]</scope>
    <source>
        <strain evidence="2 3">DSM 18566</strain>
    </source>
</reference>
<name>A0A0A0JXJ7_9MICO</name>
<dbReference type="EMBL" id="AVPL01000011">
    <property type="protein sequence ID" value="KGN41898.1"/>
    <property type="molecule type" value="Genomic_DNA"/>
</dbReference>
<evidence type="ECO:0000313" key="3">
    <source>
        <dbReference type="Proteomes" id="UP000030013"/>
    </source>
</evidence>
<protein>
    <submittedName>
        <fullName evidence="2">Uncharacterized protein</fullName>
    </submittedName>
</protein>
<keyword evidence="1" id="KW-0472">Membrane</keyword>
<accession>A0A0A0JXJ7</accession>
<evidence type="ECO:0000313" key="2">
    <source>
        <dbReference type="EMBL" id="KGN41898.1"/>
    </source>
</evidence>
<evidence type="ECO:0000256" key="1">
    <source>
        <dbReference type="SAM" id="Phobius"/>
    </source>
</evidence>
<keyword evidence="3" id="KW-1185">Reference proteome</keyword>